<evidence type="ECO:0000313" key="2">
    <source>
        <dbReference type="Proteomes" id="UP000177610"/>
    </source>
</evidence>
<sequence>MFRKLVYGPPNSAKDTVAITMKAIKSAFDLFRNIDFRSEINFDSLSQTEQDRIFNELVVTALCLVYFQTETLINFHEDFFREYLKEVKNGILTAYKEILKSFGIEEKFLIDWDKLLQLRLDEYRRDFNEHRHELPDVEEHNPWILVTAVGGFDHITRGRGQSDDPAYRRIVRGLIIVSDDTNKMFIEAVKRI</sequence>
<dbReference type="STRING" id="1817821.A2717_01420"/>
<dbReference type="EMBL" id="MFEH01000001">
    <property type="protein sequence ID" value="OGE74191.1"/>
    <property type="molecule type" value="Genomic_DNA"/>
</dbReference>
<dbReference type="Proteomes" id="UP000177610">
    <property type="component" value="Unassembled WGS sequence"/>
</dbReference>
<evidence type="ECO:0000313" key="1">
    <source>
        <dbReference type="EMBL" id="OGE74191.1"/>
    </source>
</evidence>
<dbReference type="AlphaFoldDB" id="A0A1F5N919"/>
<reference evidence="1 2" key="1">
    <citation type="journal article" date="2016" name="Nat. Commun.">
        <title>Thousands of microbial genomes shed light on interconnected biogeochemical processes in an aquifer system.</title>
        <authorList>
            <person name="Anantharaman K."/>
            <person name="Brown C.T."/>
            <person name="Hug L.A."/>
            <person name="Sharon I."/>
            <person name="Castelle C.J."/>
            <person name="Probst A.J."/>
            <person name="Thomas B.C."/>
            <person name="Singh A."/>
            <person name="Wilkins M.J."/>
            <person name="Karaoz U."/>
            <person name="Brodie E.L."/>
            <person name="Williams K.H."/>
            <person name="Hubbard S.S."/>
            <person name="Banfield J.F."/>
        </authorList>
    </citation>
    <scope>NUCLEOTIDE SEQUENCE [LARGE SCALE GENOMIC DNA]</scope>
</reference>
<name>A0A1F5N919_9BACT</name>
<accession>A0A1F5N919</accession>
<organism evidence="1 2">
    <name type="scientific">Candidatus Doudnabacteria bacterium RIFCSPHIGHO2_01_FULL_41_86</name>
    <dbReference type="NCBI Taxonomy" id="1817821"/>
    <lineage>
        <taxon>Bacteria</taxon>
        <taxon>Candidatus Doudnaibacteriota</taxon>
    </lineage>
</organism>
<proteinExistence type="predicted"/>
<protein>
    <submittedName>
        <fullName evidence="1">Uncharacterized protein</fullName>
    </submittedName>
</protein>
<gene>
    <name evidence="1" type="ORF">A2717_01420</name>
</gene>
<comment type="caution">
    <text evidence="1">The sequence shown here is derived from an EMBL/GenBank/DDBJ whole genome shotgun (WGS) entry which is preliminary data.</text>
</comment>